<evidence type="ECO:0000259" key="1">
    <source>
        <dbReference type="PROSITE" id="PS51648"/>
    </source>
</evidence>
<dbReference type="SUPFAM" id="SSF160191">
    <property type="entry name" value="YcgL-like"/>
    <property type="match status" value="1"/>
</dbReference>
<dbReference type="PROSITE" id="PS51648">
    <property type="entry name" value="YCGL"/>
    <property type="match status" value="1"/>
</dbReference>
<organism evidence="2">
    <name type="scientific">Vreelandella sulfidaeris</name>
    <dbReference type="NCBI Taxonomy" id="115553"/>
    <lineage>
        <taxon>Bacteria</taxon>
        <taxon>Pseudomonadati</taxon>
        <taxon>Pseudomonadota</taxon>
        <taxon>Gammaproteobacteria</taxon>
        <taxon>Oceanospirillales</taxon>
        <taxon>Halomonadaceae</taxon>
        <taxon>Vreelandella</taxon>
    </lineage>
</organism>
<evidence type="ECO:0000313" key="2">
    <source>
        <dbReference type="EMBL" id="BBI62845.1"/>
    </source>
</evidence>
<dbReference type="InterPro" id="IPR038068">
    <property type="entry name" value="YcgL-like_sf"/>
</dbReference>
<reference evidence="2" key="1">
    <citation type="journal article" date="2019" name="Microbiol. Resour. Announc.">
        <title>Complete Genome Sequence of Halomonas sulfidaeris Strain Esulfide1 Isolated from a Metal Sulfide Rock at a Depth of 2,200 Meters, Obtained Using Nanopore Sequencing.</title>
        <authorList>
            <person name="Saito M."/>
            <person name="Nishigata A."/>
            <person name="Galipon J."/>
            <person name="Arakawa K."/>
        </authorList>
    </citation>
    <scope>NUCLEOTIDE SEQUENCE [LARGE SCALE GENOMIC DNA]</scope>
    <source>
        <strain evidence="2">ATCC BAA-803</strain>
    </source>
</reference>
<dbReference type="EMBL" id="AP019514">
    <property type="protein sequence ID" value="BBI62845.1"/>
    <property type="molecule type" value="Genomic_DNA"/>
</dbReference>
<dbReference type="Proteomes" id="UP000320231">
    <property type="component" value="Chromosome"/>
</dbReference>
<dbReference type="InterPro" id="IPR027354">
    <property type="entry name" value="YcgL_dom"/>
</dbReference>
<sequence>MSRVKAADVVEGIKDKGFYLQMPPPKEAYLLDVHRAHVASHFDARADEE</sequence>
<proteinExistence type="predicted"/>
<feature type="domain" description="YcgL" evidence="1">
    <location>
        <begin position="1"/>
        <end position="34"/>
    </location>
</feature>
<dbReference type="AlphaFoldDB" id="A0A455U9Z7"/>
<protein>
    <recommendedName>
        <fullName evidence="1">YcgL domain-containing protein</fullName>
    </recommendedName>
</protein>
<name>A0A455U9Z7_9GAMM</name>
<dbReference type="KEGG" id="hsr:HSBAA_41510"/>
<accession>A0A455U9Z7</accession>
<gene>
    <name evidence="2" type="ORF">HSBAA_41510</name>
</gene>